<protein>
    <submittedName>
        <fullName evidence="3">Uncharacterized protein</fullName>
    </submittedName>
</protein>
<dbReference type="STRING" id="872965.SE16_09255"/>
<keyword evidence="2" id="KW-0472">Membrane</keyword>
<dbReference type="AlphaFoldDB" id="A0A0M9UBP4"/>
<sequence length="479" mass="53727">MYKKHHKFCNILPCLPPNGIIAAASNSLEDQKMQQRPPVGEPKPPRRRGVSPWLWGVIGVIGIALLALPLLITLRIIAARSEPPTGWLATDAAGLLELKRVDAGLLLDWIGGVPDGQNIETALASEAYATAYALTLFAPDLDDREQAMFLVRLAEALAEKDEDRAARLFVLAGQVALASPYIDDIARAQVLLQTGDGLDRLGERTAALRDWQQVSILARFAPEMSPPVREALLQQLMERYQASGETARVAAVQEALQAIGMRDLGTVKPVPIDTRPAPAPWPPFVLERVQARQQIAREIRFALQTGGTPAWDQLQTALMEEEAAIQTWLADPEEPNPFGRQERYRRWVQQMRLLSRGVLGEGHLPLWEARRSEFDLIAAQLWNQRELEIHLALQDRSPDEQAITERVWLEARLHAVLTFSDPGASRDGLYVRLADVNGMVTEDARLRLIMQEDDTMNLRYWRLPIGYFTGQIDAYEVFR</sequence>
<evidence type="ECO:0000256" key="2">
    <source>
        <dbReference type="SAM" id="Phobius"/>
    </source>
</evidence>
<evidence type="ECO:0000313" key="3">
    <source>
        <dbReference type="EMBL" id="GAP61990.1"/>
    </source>
</evidence>
<reference evidence="3 4" key="1">
    <citation type="journal article" date="2015" name="Genome Announc.">
        <title>Draft Genome Sequence of a Heterotrophic Facultative Anaerobic Thermophilic Bacterium, Ardenticatena maritima Strain 110ST.</title>
        <authorList>
            <person name="Kawaichi S."/>
            <person name="Yoshida T."/>
            <person name="Sako Y."/>
            <person name="Nakamura R."/>
        </authorList>
    </citation>
    <scope>NUCLEOTIDE SEQUENCE [LARGE SCALE GENOMIC DNA]</scope>
    <source>
        <strain evidence="3 4">110S</strain>
    </source>
</reference>
<feature type="region of interest" description="Disordered" evidence="1">
    <location>
        <begin position="29"/>
        <end position="48"/>
    </location>
</feature>
<dbReference type="Proteomes" id="UP000037784">
    <property type="component" value="Unassembled WGS sequence"/>
</dbReference>
<keyword evidence="2" id="KW-0812">Transmembrane</keyword>
<evidence type="ECO:0000313" key="4">
    <source>
        <dbReference type="Proteomes" id="UP000037784"/>
    </source>
</evidence>
<name>A0A0M9UBP4_9CHLR</name>
<proteinExistence type="predicted"/>
<organism evidence="3 4">
    <name type="scientific">Ardenticatena maritima</name>
    <dbReference type="NCBI Taxonomy" id="872965"/>
    <lineage>
        <taxon>Bacteria</taxon>
        <taxon>Bacillati</taxon>
        <taxon>Chloroflexota</taxon>
        <taxon>Ardenticatenia</taxon>
        <taxon>Ardenticatenales</taxon>
        <taxon>Ardenticatenaceae</taxon>
        <taxon>Ardenticatena</taxon>
    </lineage>
</organism>
<comment type="caution">
    <text evidence="3">The sequence shown here is derived from an EMBL/GenBank/DDBJ whole genome shotgun (WGS) entry which is preliminary data.</text>
</comment>
<gene>
    <name evidence="3" type="ORF">ARMA_0413</name>
</gene>
<keyword evidence="4" id="KW-1185">Reference proteome</keyword>
<evidence type="ECO:0000256" key="1">
    <source>
        <dbReference type="SAM" id="MobiDB-lite"/>
    </source>
</evidence>
<dbReference type="EMBL" id="BBZA01000023">
    <property type="protein sequence ID" value="GAP61990.1"/>
    <property type="molecule type" value="Genomic_DNA"/>
</dbReference>
<feature type="transmembrane region" description="Helical" evidence="2">
    <location>
        <begin position="53"/>
        <end position="74"/>
    </location>
</feature>
<dbReference type="InParanoid" id="A0A0M9UBP4"/>
<accession>A0A0M9UBP4</accession>
<keyword evidence="2" id="KW-1133">Transmembrane helix</keyword>
<reference evidence="4" key="2">
    <citation type="submission" date="2015-08" db="EMBL/GenBank/DDBJ databases">
        <title>Draft Genome Sequence of a Heterotrophic Facultative Anaerobic Bacterium Ardenticatena maritima Strain 110S.</title>
        <authorList>
            <person name="Kawaichi S."/>
            <person name="Yoshida T."/>
            <person name="Sako Y."/>
            <person name="Nakamura R."/>
        </authorList>
    </citation>
    <scope>NUCLEOTIDE SEQUENCE [LARGE SCALE GENOMIC DNA]</scope>
    <source>
        <strain evidence="4">110S</strain>
    </source>
</reference>